<keyword evidence="2 4" id="KW-0326">Glycosidase</keyword>
<dbReference type="InterPro" id="IPR006047">
    <property type="entry name" value="GH13_cat_dom"/>
</dbReference>
<evidence type="ECO:0000313" key="5">
    <source>
        <dbReference type="Proteomes" id="UP000003823"/>
    </source>
</evidence>
<dbReference type="Gene3D" id="2.60.40.10">
    <property type="entry name" value="Immunoglobulins"/>
    <property type="match status" value="1"/>
</dbReference>
<dbReference type="Pfam" id="PF02903">
    <property type="entry name" value="Alpha-amylase_N"/>
    <property type="match status" value="1"/>
</dbReference>
<dbReference type="InterPro" id="IPR013783">
    <property type="entry name" value="Ig-like_fold"/>
</dbReference>
<evidence type="ECO:0000313" key="4">
    <source>
        <dbReference type="EMBL" id="EFM31676.1"/>
    </source>
</evidence>
<dbReference type="SUPFAM" id="SSF51445">
    <property type="entry name" value="(Trans)glycosidases"/>
    <property type="match status" value="1"/>
</dbReference>
<proteinExistence type="predicted"/>
<dbReference type="InterPro" id="IPR004185">
    <property type="entry name" value="Glyco_hydro_13_lg-like_dom"/>
</dbReference>
<feature type="domain" description="Glycosyl hydrolase family 13 catalytic" evidence="3">
    <location>
        <begin position="151"/>
        <end position="515"/>
    </location>
</feature>
<dbReference type="EC" id="3.2.1.135" evidence="4"/>
<dbReference type="InterPro" id="IPR045857">
    <property type="entry name" value="O16G_dom_2"/>
</dbReference>
<dbReference type="CDD" id="cd11338">
    <property type="entry name" value="AmyAc_CMD"/>
    <property type="match status" value="1"/>
</dbReference>
<dbReference type="Gene3D" id="3.20.20.80">
    <property type="entry name" value="Glycosidases"/>
    <property type="match status" value="1"/>
</dbReference>
<dbReference type="PANTHER" id="PTHR10357:SF210">
    <property type="entry name" value="MALTODEXTRIN GLUCOSIDASE"/>
    <property type="match status" value="1"/>
</dbReference>
<dbReference type="GO" id="GO:0005975">
    <property type="term" value="P:carbohydrate metabolic process"/>
    <property type="evidence" value="ECO:0007669"/>
    <property type="project" value="InterPro"/>
</dbReference>
<dbReference type="GO" id="GO:0031216">
    <property type="term" value="F:neopullulanase activity"/>
    <property type="evidence" value="ECO:0007669"/>
    <property type="project" value="UniProtKB-EC"/>
</dbReference>
<dbReference type="InterPro" id="IPR014756">
    <property type="entry name" value="Ig_E-set"/>
</dbReference>
<organism evidence="4 5">
    <name type="scientific">Streptococcus mitis ATCC 6249</name>
    <dbReference type="NCBI Taxonomy" id="864567"/>
    <lineage>
        <taxon>Bacteria</taxon>
        <taxon>Bacillati</taxon>
        <taxon>Bacillota</taxon>
        <taxon>Bacilli</taxon>
        <taxon>Lactobacillales</taxon>
        <taxon>Streptococcaceae</taxon>
        <taxon>Streptococcus</taxon>
        <taxon>Streptococcus mitis group</taxon>
    </lineage>
</organism>
<evidence type="ECO:0000259" key="3">
    <source>
        <dbReference type="SMART" id="SM00642"/>
    </source>
</evidence>
<sequence>MNKSKLGDRTMELTAIYHRPESEYAYLYKDNTMHIRLRTKKDDIENINLHYGDPFIFIEDRYEDSKEMRKVTSDALFDYWQAEVTVGYARLQYLFELKDKQAQSILYGDKGCVENTLANLHYEGNGFKIPYIHEIDACHVPDWVANTVWYQIFPERFANSNSEISPEGALAWDSSIKPKTSDFFGGDLQGIIDHLDYLQDLGITGLYVCPIFESPSNHKYNTTDYFEIDRHFGDKETFRQLVDQAHQRGMKIMLDAVFNHIGDQSPQWQDVLKHGEDSVYKDWFHVQEFPVTKDKLGDPRKLPYHTFAFASYMPKLNTANPQVRDYLLSVATYWIEEFDIDAWRLDVANEVDHQFWRDFRKAVLAKKPDLYILGEVWHTSQPWLNGDEFHAVMNYPLSDSIKDYFLREVKKSHQFIDEINSQSMYYRQQISEVMFNLLDSHDTERILATAKGDTQLVKSALACLFLQRGTPCFYYGTELELGGGPDPDCRRVMPWERVSDTNEMLIFMKKLIQLRKSVSDIIQHGTYRLKVIKPDVVSLAWDYDGQKIQAIFNQSSENYLVDRDSVALASHCQELEQQLAILPKGFVIFYSGEIKSEKKILV</sequence>
<protein>
    <submittedName>
        <fullName evidence="4">Alpha amylase, catalytic domain protein</fullName>
        <ecNumber evidence="4">3.2.1.135</ecNumber>
    </submittedName>
</protein>
<dbReference type="eggNOG" id="COG0366">
    <property type="taxonomic scope" value="Bacteria"/>
</dbReference>
<accession>E0PRC5</accession>
<keyword evidence="1 4" id="KW-0378">Hydrolase</keyword>
<dbReference type="AlphaFoldDB" id="E0PRC5"/>
<gene>
    <name evidence="4" type="primary">nplT</name>
    <name evidence="4" type="ORF">HMPREF8571_1046</name>
</gene>
<dbReference type="EMBL" id="AEEN01000012">
    <property type="protein sequence ID" value="EFM31676.1"/>
    <property type="molecule type" value="Genomic_DNA"/>
</dbReference>
<evidence type="ECO:0000256" key="1">
    <source>
        <dbReference type="ARBA" id="ARBA00022801"/>
    </source>
</evidence>
<evidence type="ECO:0000256" key="2">
    <source>
        <dbReference type="ARBA" id="ARBA00023295"/>
    </source>
</evidence>
<dbReference type="CDD" id="cd02857">
    <property type="entry name" value="E_set_CDase_PDE_N"/>
    <property type="match status" value="1"/>
</dbReference>
<dbReference type="Proteomes" id="UP000003823">
    <property type="component" value="Unassembled WGS sequence"/>
</dbReference>
<dbReference type="PANTHER" id="PTHR10357">
    <property type="entry name" value="ALPHA-AMYLASE FAMILY MEMBER"/>
    <property type="match status" value="1"/>
</dbReference>
<reference evidence="4 5" key="1">
    <citation type="submission" date="2010-07" db="EMBL/GenBank/DDBJ databases">
        <authorList>
            <person name="Muzny D."/>
            <person name="Qin X."/>
            <person name="Deng J."/>
            <person name="Jiang H."/>
            <person name="Liu Y."/>
            <person name="Qu J."/>
            <person name="Song X.-Z."/>
            <person name="Zhang L."/>
            <person name="Thornton R."/>
            <person name="Coyle M."/>
            <person name="Francisco L."/>
            <person name="Jackson L."/>
            <person name="Javaid M."/>
            <person name="Korchina V."/>
            <person name="Kovar C."/>
            <person name="Mata R."/>
            <person name="Mathew T."/>
            <person name="Ngo R."/>
            <person name="Nguyen L."/>
            <person name="Nguyen N."/>
            <person name="Okwuonu G."/>
            <person name="Ongeri F."/>
            <person name="Pham C."/>
            <person name="Simmons D."/>
            <person name="Wilczek-Boney K."/>
            <person name="Hale W."/>
            <person name="Jakkamsetti A."/>
            <person name="Pham P."/>
            <person name="Ruth R."/>
            <person name="San Lucas F."/>
            <person name="Warren J."/>
            <person name="Zhang J."/>
            <person name="Zhao Z."/>
            <person name="Zhou C."/>
            <person name="Zhu D."/>
            <person name="Lee S."/>
            <person name="Bess C."/>
            <person name="Blankenburg K."/>
            <person name="Forbes L."/>
            <person name="Fu Q."/>
            <person name="Gubbala S."/>
            <person name="Hirani K."/>
            <person name="Jayaseelan J.C."/>
            <person name="Lara F."/>
            <person name="Munidasa M."/>
            <person name="Palculict T."/>
            <person name="Patil S."/>
            <person name="Pu L.-L."/>
            <person name="Saada N."/>
            <person name="Tang L."/>
            <person name="Weissenberger G."/>
            <person name="Zhu Y."/>
            <person name="Hemphill L."/>
            <person name="Shang Y."/>
            <person name="Youmans B."/>
            <person name="Ayvaz T."/>
            <person name="Ross M."/>
            <person name="Santibanez J."/>
            <person name="Aqrawi P."/>
            <person name="Gross S."/>
            <person name="Joshi V."/>
            <person name="Fowler G."/>
            <person name="Nazareth L."/>
            <person name="Reid J."/>
            <person name="Worley K."/>
            <person name="Petrosino J."/>
            <person name="Highlander S."/>
            <person name="Gibbs R."/>
        </authorList>
    </citation>
    <scope>NUCLEOTIDE SEQUENCE [LARGE SCALE GENOMIC DNA]</scope>
    <source>
        <strain evidence="4 5">ATCC 6249</strain>
    </source>
</reference>
<dbReference type="Pfam" id="PF00128">
    <property type="entry name" value="Alpha-amylase"/>
    <property type="match status" value="1"/>
</dbReference>
<dbReference type="HOGENOM" id="CLU_006462_6_2_9"/>
<dbReference type="Gene3D" id="3.90.400.10">
    <property type="entry name" value="Oligo-1,6-glucosidase, Domain 2"/>
    <property type="match status" value="1"/>
</dbReference>
<dbReference type="InterPro" id="IPR017853">
    <property type="entry name" value="GH"/>
</dbReference>
<dbReference type="SMART" id="SM00642">
    <property type="entry name" value="Aamy"/>
    <property type="match status" value="1"/>
</dbReference>
<comment type="caution">
    <text evidence="4">The sequence shown here is derived from an EMBL/GenBank/DDBJ whole genome shotgun (WGS) entry which is preliminary data.</text>
</comment>
<name>E0PRC5_STRMT</name>
<dbReference type="SUPFAM" id="SSF81296">
    <property type="entry name" value="E set domains"/>
    <property type="match status" value="1"/>
</dbReference>